<proteinExistence type="predicted"/>
<dbReference type="CDD" id="cd15482">
    <property type="entry name" value="Sialidase_non-viral"/>
    <property type="match status" value="1"/>
</dbReference>
<dbReference type="KEGG" id="nah:F5544_09195"/>
<evidence type="ECO:0000313" key="2">
    <source>
        <dbReference type="EMBL" id="QIS09740.1"/>
    </source>
</evidence>
<organism evidence="2 3">
    <name type="scientific">Nocardia arthritidis</name>
    <dbReference type="NCBI Taxonomy" id="228602"/>
    <lineage>
        <taxon>Bacteria</taxon>
        <taxon>Bacillati</taxon>
        <taxon>Actinomycetota</taxon>
        <taxon>Actinomycetes</taxon>
        <taxon>Mycobacteriales</taxon>
        <taxon>Nocardiaceae</taxon>
        <taxon>Nocardia</taxon>
    </lineage>
</organism>
<dbReference type="InterPro" id="IPR011040">
    <property type="entry name" value="Sialidase"/>
</dbReference>
<keyword evidence="3" id="KW-1185">Reference proteome</keyword>
<reference evidence="2 3" key="1">
    <citation type="journal article" date="2019" name="ACS Chem. Biol.">
        <title>Identification and Mobilization of a Cryptic Antibiotic Biosynthesis Gene Locus from a Human-Pathogenic Nocardia Isolate.</title>
        <authorList>
            <person name="Herisse M."/>
            <person name="Ishida K."/>
            <person name="Porter J.L."/>
            <person name="Howden B."/>
            <person name="Hertweck C."/>
            <person name="Stinear T.P."/>
            <person name="Pidot S.J."/>
        </authorList>
    </citation>
    <scope>NUCLEOTIDE SEQUENCE [LARGE SCALE GENOMIC DNA]</scope>
    <source>
        <strain evidence="2 3">AUSMDU00012717</strain>
    </source>
</reference>
<dbReference type="SUPFAM" id="SSF89372">
    <property type="entry name" value="Fucose-specific lectin"/>
    <property type="match status" value="1"/>
</dbReference>
<protein>
    <recommendedName>
        <fullName evidence="1">Sialidase domain-containing protein</fullName>
    </recommendedName>
</protein>
<dbReference type="Gene3D" id="2.120.10.10">
    <property type="match status" value="1"/>
</dbReference>
<dbReference type="Proteomes" id="UP000503540">
    <property type="component" value="Chromosome"/>
</dbReference>
<dbReference type="Pfam" id="PF13088">
    <property type="entry name" value="BNR_2"/>
    <property type="match status" value="1"/>
</dbReference>
<feature type="domain" description="Sialidase" evidence="1">
    <location>
        <begin position="101"/>
        <end position="285"/>
    </location>
</feature>
<dbReference type="EMBL" id="CP046172">
    <property type="protein sequence ID" value="QIS09740.1"/>
    <property type="molecule type" value="Genomic_DNA"/>
</dbReference>
<name>A0A6G9Y9E4_9NOCA</name>
<sequence>MPLYMAWRGSLEDQGLYWAQCENGQSWSDQQLAVGGSADRPTLASWQGRLYMAWRGIGSDDSTNDKGLYWASFDGRQWSEQQRIEGVASNFGPSLVATYDRLHLYWKGSTTGDDTDDRIYHSIFDGTAWSPQQVLFDGHEITNHAPSVTSTHTSRVWMAVKGRGADQSITLFYSSDGVSWNFGDAVRGPDGGTPLAPSVIGRATFGGGDDRLLLTWVSPDSAVHCATSEDSGRHWSSVNIPATSNGIVGLAAWGSADAYAVWRGDSDDHNLYWADTEGGTTWFDPLTNAPLAGGDRLIPFRASVVGPAMAAYGTMWK</sequence>
<evidence type="ECO:0000259" key="1">
    <source>
        <dbReference type="Pfam" id="PF13088"/>
    </source>
</evidence>
<accession>A0A6G9Y9E4</accession>
<dbReference type="AlphaFoldDB" id="A0A6G9Y9E4"/>
<evidence type="ECO:0000313" key="3">
    <source>
        <dbReference type="Proteomes" id="UP000503540"/>
    </source>
</evidence>
<gene>
    <name evidence="2" type="ORF">F5544_09195</name>
</gene>
<dbReference type="RefSeq" id="WP_167472805.1">
    <property type="nucleotide sequence ID" value="NZ_CP046172.1"/>
</dbReference>